<name>V4AF01_LOTGI</name>
<evidence type="ECO:0000313" key="2">
    <source>
        <dbReference type="Proteomes" id="UP000030746"/>
    </source>
</evidence>
<organism evidence="1 2">
    <name type="scientific">Lottia gigantea</name>
    <name type="common">Giant owl limpet</name>
    <dbReference type="NCBI Taxonomy" id="225164"/>
    <lineage>
        <taxon>Eukaryota</taxon>
        <taxon>Metazoa</taxon>
        <taxon>Spiralia</taxon>
        <taxon>Lophotrochozoa</taxon>
        <taxon>Mollusca</taxon>
        <taxon>Gastropoda</taxon>
        <taxon>Patellogastropoda</taxon>
        <taxon>Lottioidea</taxon>
        <taxon>Lottiidae</taxon>
        <taxon>Lottia</taxon>
    </lineage>
</organism>
<dbReference type="OrthoDB" id="6285637at2759"/>
<dbReference type="CTD" id="20250578"/>
<proteinExistence type="predicted"/>
<dbReference type="GeneID" id="20250578"/>
<protein>
    <submittedName>
        <fullName evidence="1">Uncharacterized protein</fullName>
    </submittedName>
</protein>
<accession>V4AF01</accession>
<dbReference type="EMBL" id="KB200149">
    <property type="protein sequence ID" value="ESP02614.1"/>
    <property type="molecule type" value="Genomic_DNA"/>
</dbReference>
<dbReference type="RefSeq" id="XP_009046635.1">
    <property type="nucleotide sequence ID" value="XM_009048387.1"/>
</dbReference>
<dbReference type="KEGG" id="lgi:LOTGIDRAFT_237861"/>
<evidence type="ECO:0000313" key="1">
    <source>
        <dbReference type="EMBL" id="ESP02614.1"/>
    </source>
</evidence>
<keyword evidence="2" id="KW-1185">Reference proteome</keyword>
<dbReference type="AlphaFoldDB" id="V4AF01"/>
<sequence length="357" mass="41514">MDEDALEVKDDSRPFYSRKNCRIGLYIDIYDAKPIDPTEFGSEQFFLMSLKDKVGEYFEEFDLVKAKGILEKKNVFKGVILEKFDMGLVLTLAFDNVDALDAVWKLFQPNKLSALVNEMFLDQNALKALGLKTLTLQARLWEDEYNYCRNEILSAGPARVSIKKTANGISMLRRLRESQKILQNHVMKCRDQETVFDRNLGEFIMEVKGMLPENVTSINNLKEFVTNLKMAKGTNRKGFPYIEQYLITIEMIREAFAELEFIILHPLAQIHAACETDNQRLLKKSVFETHTDMTKRLKSDQDLQKIVHKEWENKVLFRERKLLLGLVSLIPLSLEKILDIDHMVDEYITSYPEKLKI</sequence>
<dbReference type="OMA" id="EDEYVAC"/>
<dbReference type="HOGENOM" id="CLU_776805_0_0_1"/>
<dbReference type="Proteomes" id="UP000030746">
    <property type="component" value="Unassembled WGS sequence"/>
</dbReference>
<gene>
    <name evidence="1" type="ORF">LOTGIDRAFT_237861</name>
</gene>
<reference evidence="1 2" key="1">
    <citation type="journal article" date="2013" name="Nature">
        <title>Insights into bilaterian evolution from three spiralian genomes.</title>
        <authorList>
            <person name="Simakov O."/>
            <person name="Marletaz F."/>
            <person name="Cho S.J."/>
            <person name="Edsinger-Gonzales E."/>
            <person name="Havlak P."/>
            <person name="Hellsten U."/>
            <person name="Kuo D.H."/>
            <person name="Larsson T."/>
            <person name="Lv J."/>
            <person name="Arendt D."/>
            <person name="Savage R."/>
            <person name="Osoegawa K."/>
            <person name="de Jong P."/>
            <person name="Grimwood J."/>
            <person name="Chapman J.A."/>
            <person name="Shapiro H."/>
            <person name="Aerts A."/>
            <person name="Otillar R.P."/>
            <person name="Terry A.Y."/>
            <person name="Boore J.L."/>
            <person name="Grigoriev I.V."/>
            <person name="Lindberg D.R."/>
            <person name="Seaver E.C."/>
            <person name="Weisblat D.A."/>
            <person name="Putnam N.H."/>
            <person name="Rokhsar D.S."/>
        </authorList>
    </citation>
    <scope>NUCLEOTIDE SEQUENCE [LARGE SCALE GENOMIC DNA]</scope>
</reference>